<accession>A0A9P5YJ37</accession>
<evidence type="ECO:0000256" key="4">
    <source>
        <dbReference type="ARBA" id="ARBA00022989"/>
    </source>
</evidence>
<keyword evidence="2" id="KW-0813">Transport</keyword>
<keyword evidence="3 7" id="KW-0812">Transmembrane</keyword>
<dbReference type="InterPro" id="IPR027469">
    <property type="entry name" value="Cation_efflux_TMD_sf"/>
</dbReference>
<dbReference type="InterPro" id="IPR036837">
    <property type="entry name" value="Cation_efflux_CTD_sf"/>
</dbReference>
<dbReference type="FunFam" id="1.20.1510.10:FF:000005">
    <property type="entry name" value="Putative Cation diffusion facilitator 1"/>
    <property type="match status" value="1"/>
</dbReference>
<name>A0A9P5YJ37_9AGAR</name>
<evidence type="ECO:0000313" key="11">
    <source>
        <dbReference type="Proteomes" id="UP000807353"/>
    </source>
</evidence>
<protein>
    <submittedName>
        <fullName evidence="10">CDF-like metal transporter</fullName>
    </submittedName>
</protein>
<reference evidence="10" key="1">
    <citation type="submission" date="2020-11" db="EMBL/GenBank/DDBJ databases">
        <authorList>
            <consortium name="DOE Joint Genome Institute"/>
            <person name="Ahrendt S."/>
            <person name="Riley R."/>
            <person name="Andreopoulos W."/>
            <person name="Labutti K."/>
            <person name="Pangilinan J."/>
            <person name="Ruiz-Duenas F.J."/>
            <person name="Barrasa J.M."/>
            <person name="Sanchez-Garcia M."/>
            <person name="Camarero S."/>
            <person name="Miyauchi S."/>
            <person name="Serrano A."/>
            <person name="Linde D."/>
            <person name="Babiker R."/>
            <person name="Drula E."/>
            <person name="Ayuso-Fernandez I."/>
            <person name="Pacheco R."/>
            <person name="Padilla G."/>
            <person name="Ferreira P."/>
            <person name="Barriuso J."/>
            <person name="Kellner H."/>
            <person name="Castanera R."/>
            <person name="Alfaro M."/>
            <person name="Ramirez L."/>
            <person name="Pisabarro A.G."/>
            <person name="Kuo A."/>
            <person name="Tritt A."/>
            <person name="Lipzen A."/>
            <person name="He G."/>
            <person name="Yan M."/>
            <person name="Ng V."/>
            <person name="Cullen D."/>
            <person name="Martin F."/>
            <person name="Rosso M.-N."/>
            <person name="Henrissat B."/>
            <person name="Hibbett D."/>
            <person name="Martinez A.T."/>
            <person name="Grigoriev I.V."/>
        </authorList>
    </citation>
    <scope>NUCLEOTIDE SEQUENCE</scope>
    <source>
        <strain evidence="10">CBS 247.69</strain>
    </source>
</reference>
<evidence type="ECO:0000259" key="8">
    <source>
        <dbReference type="Pfam" id="PF01545"/>
    </source>
</evidence>
<dbReference type="Gene3D" id="1.20.1510.10">
    <property type="entry name" value="Cation efflux protein transmembrane domain"/>
    <property type="match status" value="1"/>
</dbReference>
<feature type="transmembrane region" description="Helical" evidence="7">
    <location>
        <begin position="220"/>
        <end position="240"/>
    </location>
</feature>
<sequence length="407" mass="45201">MDDQASSSSTSKTSAPPESSDTAVADQLPSFNVDIERTSESSTSALPLDPFQLRDGILSEEEIAALRRRKRGKRVAKYHKKQNTLIASVLKPMEDHTEEAKVEEDAARLPVKIAIYASLIANMFLCVLQMYAAISSGSLSLLATGIDSVFDIGSNVLLFWLHRKALKLDVNAWPVGGARLETIGNIVYGLMGSVNLVVIVESARNIITKGDNELQKFHLPSIIAVSAALAVKFLLFVYCFSLRSKSSQVRVLWEDHRNDLWMNGFGILMSTGGSKLRWYLDPTGAIIISLGVIIAWGRTVYGEFELLAGKSAPHDFIQLIIYKALTFSEDIIKLDTVRAYHSGPDYFVEVDVVMDAKTPLWKAHDLSQQLQDKIEVLPNVERAFVHVDHETTHVPVRLIFRILLGYS</sequence>
<dbReference type="SUPFAM" id="SSF161111">
    <property type="entry name" value="Cation efflux protein transmembrane domain-like"/>
    <property type="match status" value="1"/>
</dbReference>
<feature type="region of interest" description="Disordered" evidence="6">
    <location>
        <begin position="1"/>
        <end position="46"/>
    </location>
</feature>
<dbReference type="OrthoDB" id="78296at2759"/>
<organism evidence="10 11">
    <name type="scientific">Collybia nuda</name>
    <dbReference type="NCBI Taxonomy" id="64659"/>
    <lineage>
        <taxon>Eukaryota</taxon>
        <taxon>Fungi</taxon>
        <taxon>Dikarya</taxon>
        <taxon>Basidiomycota</taxon>
        <taxon>Agaricomycotina</taxon>
        <taxon>Agaricomycetes</taxon>
        <taxon>Agaricomycetidae</taxon>
        <taxon>Agaricales</taxon>
        <taxon>Tricholomatineae</taxon>
        <taxon>Clitocybaceae</taxon>
        <taxon>Collybia</taxon>
    </lineage>
</organism>
<proteinExistence type="predicted"/>
<keyword evidence="5 7" id="KW-0472">Membrane</keyword>
<keyword evidence="11" id="KW-1185">Reference proteome</keyword>
<evidence type="ECO:0000259" key="9">
    <source>
        <dbReference type="Pfam" id="PF16916"/>
    </source>
</evidence>
<dbReference type="InterPro" id="IPR058533">
    <property type="entry name" value="Cation_efflux_TM"/>
</dbReference>
<dbReference type="InterPro" id="IPR050291">
    <property type="entry name" value="CDF_Transporter"/>
</dbReference>
<evidence type="ECO:0000256" key="5">
    <source>
        <dbReference type="ARBA" id="ARBA00023136"/>
    </source>
</evidence>
<dbReference type="NCBIfam" id="TIGR01297">
    <property type="entry name" value="CDF"/>
    <property type="match status" value="1"/>
</dbReference>
<comment type="subcellular location">
    <subcellularLocation>
        <location evidence="1">Membrane</location>
        <topology evidence="1">Multi-pass membrane protein</topology>
    </subcellularLocation>
</comment>
<dbReference type="PANTHER" id="PTHR43840">
    <property type="entry name" value="MITOCHONDRIAL METAL TRANSPORTER 1-RELATED"/>
    <property type="match status" value="1"/>
</dbReference>
<dbReference type="PANTHER" id="PTHR43840:SF12">
    <property type="entry name" value="CATION DIFFUSION FACILITATOR 1 (AFU_ORTHOLOGUE AFUA_1G14440)"/>
    <property type="match status" value="1"/>
</dbReference>
<keyword evidence="4 7" id="KW-1133">Transmembrane helix</keyword>
<dbReference type="GO" id="GO:0098771">
    <property type="term" value="P:inorganic ion homeostasis"/>
    <property type="evidence" value="ECO:0007669"/>
    <property type="project" value="UniProtKB-ARBA"/>
</dbReference>
<dbReference type="AlphaFoldDB" id="A0A9P5YJ37"/>
<feature type="domain" description="Cation efflux protein cytoplasmic" evidence="9">
    <location>
        <begin position="323"/>
        <end position="389"/>
    </location>
</feature>
<dbReference type="GO" id="GO:0030003">
    <property type="term" value="P:intracellular monoatomic cation homeostasis"/>
    <property type="evidence" value="ECO:0007669"/>
    <property type="project" value="UniProtKB-ARBA"/>
</dbReference>
<dbReference type="InterPro" id="IPR027470">
    <property type="entry name" value="Cation_efflux_CTD"/>
</dbReference>
<dbReference type="Gene3D" id="3.30.70.1350">
    <property type="entry name" value="Cation efflux protein, cytoplasmic domain"/>
    <property type="match status" value="1"/>
</dbReference>
<dbReference type="Pfam" id="PF16916">
    <property type="entry name" value="ZT_dimer"/>
    <property type="match status" value="1"/>
</dbReference>
<comment type="caution">
    <text evidence="10">The sequence shown here is derived from an EMBL/GenBank/DDBJ whole genome shotgun (WGS) entry which is preliminary data.</text>
</comment>
<dbReference type="Proteomes" id="UP000807353">
    <property type="component" value="Unassembled WGS sequence"/>
</dbReference>
<evidence type="ECO:0000313" key="10">
    <source>
        <dbReference type="EMBL" id="KAF9469631.1"/>
    </source>
</evidence>
<dbReference type="SUPFAM" id="SSF160240">
    <property type="entry name" value="Cation efflux protein cytoplasmic domain-like"/>
    <property type="match status" value="1"/>
</dbReference>
<evidence type="ECO:0000256" key="7">
    <source>
        <dbReference type="SAM" id="Phobius"/>
    </source>
</evidence>
<dbReference type="EMBL" id="MU150229">
    <property type="protein sequence ID" value="KAF9469631.1"/>
    <property type="molecule type" value="Genomic_DNA"/>
</dbReference>
<feature type="compositionally biased region" description="Low complexity" evidence="6">
    <location>
        <begin position="1"/>
        <end position="20"/>
    </location>
</feature>
<evidence type="ECO:0000256" key="1">
    <source>
        <dbReference type="ARBA" id="ARBA00004141"/>
    </source>
</evidence>
<dbReference type="InterPro" id="IPR002524">
    <property type="entry name" value="Cation_efflux"/>
</dbReference>
<evidence type="ECO:0000256" key="2">
    <source>
        <dbReference type="ARBA" id="ARBA00022448"/>
    </source>
</evidence>
<feature type="domain" description="Cation efflux protein transmembrane" evidence="8">
    <location>
        <begin position="116"/>
        <end position="303"/>
    </location>
</feature>
<evidence type="ECO:0000256" key="6">
    <source>
        <dbReference type="SAM" id="MobiDB-lite"/>
    </source>
</evidence>
<feature type="transmembrane region" description="Helical" evidence="7">
    <location>
        <begin position="113"/>
        <end position="134"/>
    </location>
</feature>
<feature type="transmembrane region" description="Helical" evidence="7">
    <location>
        <begin position="284"/>
        <end position="301"/>
    </location>
</feature>
<feature type="transmembrane region" description="Helical" evidence="7">
    <location>
        <begin position="182"/>
        <end position="200"/>
    </location>
</feature>
<dbReference type="GO" id="GO:0008324">
    <property type="term" value="F:monoatomic cation transmembrane transporter activity"/>
    <property type="evidence" value="ECO:0007669"/>
    <property type="project" value="InterPro"/>
</dbReference>
<evidence type="ECO:0000256" key="3">
    <source>
        <dbReference type="ARBA" id="ARBA00022692"/>
    </source>
</evidence>
<gene>
    <name evidence="10" type="ORF">BDZ94DRAFT_1328326</name>
</gene>
<feature type="transmembrane region" description="Helical" evidence="7">
    <location>
        <begin position="140"/>
        <end position="161"/>
    </location>
</feature>
<dbReference type="GO" id="GO:0016020">
    <property type="term" value="C:membrane"/>
    <property type="evidence" value="ECO:0007669"/>
    <property type="project" value="UniProtKB-SubCell"/>
</dbReference>
<dbReference type="Pfam" id="PF01545">
    <property type="entry name" value="Cation_efflux"/>
    <property type="match status" value="1"/>
</dbReference>